<dbReference type="Pfam" id="PF00512">
    <property type="entry name" value="HisKA"/>
    <property type="match status" value="1"/>
</dbReference>
<accession>A0A5B2VEB1</accession>
<dbReference type="InterPro" id="IPR036097">
    <property type="entry name" value="HisK_dim/P_sf"/>
</dbReference>
<dbReference type="InterPro" id="IPR005467">
    <property type="entry name" value="His_kinase_dom"/>
</dbReference>
<dbReference type="InterPro" id="IPR036890">
    <property type="entry name" value="HATPase_C_sf"/>
</dbReference>
<gene>
    <name evidence="6" type="ORF">F0L46_13660</name>
</gene>
<dbReference type="EC" id="2.7.13.3" evidence="2"/>
<dbReference type="OrthoDB" id="9796100at2"/>
<dbReference type="Gene3D" id="3.30.565.10">
    <property type="entry name" value="Histidine kinase-like ATPase, C-terminal domain"/>
    <property type="match status" value="1"/>
</dbReference>
<dbReference type="AlphaFoldDB" id="A0A5B2VEB1"/>
<dbReference type="PRINTS" id="PR00344">
    <property type="entry name" value="BCTRLSENSOR"/>
</dbReference>
<reference evidence="6 7" key="2">
    <citation type="submission" date="2019-09" db="EMBL/GenBank/DDBJ databases">
        <authorList>
            <person name="Jin C."/>
        </authorList>
    </citation>
    <scope>NUCLEOTIDE SEQUENCE [LARGE SCALE GENOMIC DNA]</scope>
    <source>
        <strain evidence="6 7">BN140002</strain>
    </source>
</reference>
<dbReference type="SMART" id="SM00387">
    <property type="entry name" value="HATPase_c"/>
    <property type="match status" value="1"/>
</dbReference>
<evidence type="ECO:0000256" key="2">
    <source>
        <dbReference type="ARBA" id="ARBA00012438"/>
    </source>
</evidence>
<evidence type="ECO:0000256" key="3">
    <source>
        <dbReference type="ARBA" id="ARBA00022553"/>
    </source>
</evidence>
<dbReference type="GO" id="GO:0000155">
    <property type="term" value="F:phosphorelay sensor kinase activity"/>
    <property type="evidence" value="ECO:0007669"/>
    <property type="project" value="InterPro"/>
</dbReference>
<sequence length="401" mass="43639">MLDYLRNLFESESLSPHGICLLWRPELVWTHVVSDALIGTAYFSIPLALGYFVSRRRDLAFSWMFWCFAVFILACGTTHFFSIWTLWRPDYGSEALVKAFTAVASVVTAAALWPLIPQALALPSPGQLQHLNEALAAGIRERDLALEALARETAERERTAAMLRQSQKMEAVGQLTGGVAHDFNNLLTVIVANLERLERKLPDASEDVKRTLGHAMTGAERAAALTQQLLSFARKQPLEPSLVDVNELVAGMAELLRRTLGEQIALETSPAPDLWPTRIDANQMENALVNLAVNARDAMPAGGRLVLATANLPQAAAALVPDLPAADYVMVEVADTGEGIPPEVIDRVFEPFFTTKPMGQGTGLGLSQVYGFVTQSNGRILVESAPGQGTTVRLYLPRAAP</sequence>
<evidence type="ECO:0000313" key="6">
    <source>
        <dbReference type="EMBL" id="KAA2236699.1"/>
    </source>
</evidence>
<dbReference type="InterPro" id="IPR004358">
    <property type="entry name" value="Sig_transdc_His_kin-like_C"/>
</dbReference>
<keyword evidence="3" id="KW-0597">Phosphoprotein</keyword>
<dbReference type="EMBL" id="VUOA01000024">
    <property type="protein sequence ID" value="KAA2236699.1"/>
    <property type="molecule type" value="Genomic_DNA"/>
</dbReference>
<dbReference type="InterPro" id="IPR058544">
    <property type="entry name" value="ETR1_N"/>
</dbReference>
<dbReference type="Gene3D" id="1.10.287.130">
    <property type="match status" value="1"/>
</dbReference>
<keyword evidence="4" id="KW-0812">Transmembrane</keyword>
<dbReference type="InterPro" id="IPR003661">
    <property type="entry name" value="HisK_dim/P_dom"/>
</dbReference>
<evidence type="ECO:0000256" key="1">
    <source>
        <dbReference type="ARBA" id="ARBA00000085"/>
    </source>
</evidence>
<keyword evidence="4" id="KW-1133">Transmembrane helix</keyword>
<evidence type="ECO:0000259" key="5">
    <source>
        <dbReference type="PROSITE" id="PS50109"/>
    </source>
</evidence>
<dbReference type="InterPro" id="IPR003594">
    <property type="entry name" value="HATPase_dom"/>
</dbReference>
<name>A0A5B2VEB1_9HYPH</name>
<dbReference type="CDD" id="cd00082">
    <property type="entry name" value="HisKA"/>
    <property type="match status" value="1"/>
</dbReference>
<dbReference type="SUPFAM" id="SSF55874">
    <property type="entry name" value="ATPase domain of HSP90 chaperone/DNA topoisomerase II/histidine kinase"/>
    <property type="match status" value="1"/>
</dbReference>
<dbReference type="Pfam" id="PF25487">
    <property type="entry name" value="ETR1_N"/>
    <property type="match status" value="1"/>
</dbReference>
<feature type="transmembrane region" description="Helical" evidence="4">
    <location>
        <begin position="32"/>
        <end position="53"/>
    </location>
</feature>
<dbReference type="PANTHER" id="PTHR43065:SF49">
    <property type="entry name" value="HISTIDINE KINASE"/>
    <property type="match status" value="1"/>
</dbReference>
<feature type="domain" description="Histidine kinase" evidence="5">
    <location>
        <begin position="178"/>
        <end position="400"/>
    </location>
</feature>
<reference evidence="6 7" key="1">
    <citation type="submission" date="2019-09" db="EMBL/GenBank/DDBJ databases">
        <title>Salinarimonas rosea gen. nov., sp. nov., a new member of the a-2 subgroup of the Proteobacteria.</title>
        <authorList>
            <person name="Liu J."/>
        </authorList>
    </citation>
    <scope>NUCLEOTIDE SEQUENCE [LARGE SCALE GENOMIC DNA]</scope>
    <source>
        <strain evidence="6 7">BN140002</strain>
    </source>
</reference>
<evidence type="ECO:0000313" key="7">
    <source>
        <dbReference type="Proteomes" id="UP000323142"/>
    </source>
</evidence>
<evidence type="ECO:0000256" key="4">
    <source>
        <dbReference type="SAM" id="Phobius"/>
    </source>
</evidence>
<protein>
    <recommendedName>
        <fullName evidence="2">histidine kinase</fullName>
        <ecNumber evidence="2">2.7.13.3</ecNumber>
    </recommendedName>
</protein>
<comment type="caution">
    <text evidence="6">The sequence shown here is derived from an EMBL/GenBank/DDBJ whole genome shotgun (WGS) entry which is preliminary data.</text>
</comment>
<feature type="transmembrane region" description="Helical" evidence="4">
    <location>
        <begin position="65"/>
        <end position="87"/>
    </location>
</feature>
<keyword evidence="7" id="KW-1185">Reference proteome</keyword>
<keyword evidence="4" id="KW-0472">Membrane</keyword>
<dbReference type="SMART" id="SM00388">
    <property type="entry name" value="HisKA"/>
    <property type="match status" value="1"/>
</dbReference>
<dbReference type="Proteomes" id="UP000323142">
    <property type="component" value="Unassembled WGS sequence"/>
</dbReference>
<dbReference type="PROSITE" id="PS50109">
    <property type="entry name" value="HIS_KIN"/>
    <property type="match status" value="1"/>
</dbReference>
<organism evidence="6 7">
    <name type="scientific">Salinarimonas soli</name>
    <dbReference type="NCBI Taxonomy" id="1638099"/>
    <lineage>
        <taxon>Bacteria</taxon>
        <taxon>Pseudomonadati</taxon>
        <taxon>Pseudomonadota</taxon>
        <taxon>Alphaproteobacteria</taxon>
        <taxon>Hyphomicrobiales</taxon>
        <taxon>Salinarimonadaceae</taxon>
        <taxon>Salinarimonas</taxon>
    </lineage>
</organism>
<dbReference type="Pfam" id="PF02518">
    <property type="entry name" value="HATPase_c"/>
    <property type="match status" value="1"/>
</dbReference>
<proteinExistence type="predicted"/>
<dbReference type="PANTHER" id="PTHR43065">
    <property type="entry name" value="SENSOR HISTIDINE KINASE"/>
    <property type="match status" value="1"/>
</dbReference>
<comment type="catalytic activity">
    <reaction evidence="1">
        <text>ATP + protein L-histidine = ADP + protein N-phospho-L-histidine.</text>
        <dbReference type="EC" id="2.7.13.3"/>
    </reaction>
</comment>
<dbReference type="SUPFAM" id="SSF47384">
    <property type="entry name" value="Homodimeric domain of signal transducing histidine kinase"/>
    <property type="match status" value="1"/>
</dbReference>